<keyword evidence="1" id="KW-0812">Transmembrane</keyword>
<reference evidence="2 3" key="1">
    <citation type="submission" date="2019-03" db="EMBL/GenBank/DDBJ databases">
        <title>Draft genome sequences of novel Actinobacteria.</title>
        <authorList>
            <person name="Sahin N."/>
            <person name="Ay H."/>
            <person name="Saygin H."/>
        </authorList>
    </citation>
    <scope>NUCLEOTIDE SEQUENCE [LARGE SCALE GENOMIC DNA]</scope>
    <source>
        <strain evidence="2 3">5K138</strain>
    </source>
</reference>
<dbReference type="InParanoid" id="A0A4R5CF92"/>
<organism evidence="2 3">
    <name type="scientific">Jiangella asiatica</name>
    <dbReference type="NCBI Taxonomy" id="2530372"/>
    <lineage>
        <taxon>Bacteria</taxon>
        <taxon>Bacillati</taxon>
        <taxon>Actinomycetota</taxon>
        <taxon>Actinomycetes</taxon>
        <taxon>Jiangellales</taxon>
        <taxon>Jiangellaceae</taxon>
        <taxon>Jiangella</taxon>
    </lineage>
</organism>
<evidence type="ECO:0000313" key="3">
    <source>
        <dbReference type="Proteomes" id="UP000294739"/>
    </source>
</evidence>
<dbReference type="AlphaFoldDB" id="A0A4R5CF92"/>
<keyword evidence="1" id="KW-0472">Membrane</keyword>
<name>A0A4R5CF92_9ACTN</name>
<proteinExistence type="predicted"/>
<evidence type="ECO:0000313" key="2">
    <source>
        <dbReference type="EMBL" id="TDD95894.1"/>
    </source>
</evidence>
<comment type="caution">
    <text evidence="2">The sequence shown here is derived from an EMBL/GenBank/DDBJ whole genome shotgun (WGS) entry which is preliminary data.</text>
</comment>
<dbReference type="OrthoDB" id="5194205at2"/>
<feature type="transmembrane region" description="Helical" evidence="1">
    <location>
        <begin position="12"/>
        <end position="34"/>
    </location>
</feature>
<feature type="transmembrane region" description="Helical" evidence="1">
    <location>
        <begin position="46"/>
        <end position="70"/>
    </location>
</feature>
<dbReference type="Proteomes" id="UP000294739">
    <property type="component" value="Unassembled WGS sequence"/>
</dbReference>
<evidence type="ECO:0000256" key="1">
    <source>
        <dbReference type="SAM" id="Phobius"/>
    </source>
</evidence>
<dbReference type="EMBL" id="SMKZ01000087">
    <property type="protein sequence ID" value="TDD95894.1"/>
    <property type="molecule type" value="Genomic_DNA"/>
</dbReference>
<sequence length="146" mass="15277">MTRDRDPHLPAGPVFWSCLAVGAGVVGYGLTVLWNDRADTHPAELVVWLAGAGVVHDAVIAPAVVLAAWLSGRLAAPARTPVRLGLALSAVLTLMFWPVVRGWGRSPSVPSALPLDYGRNLVIVLAAVWAVVGVAVAARHLAAGRR</sequence>
<gene>
    <name evidence="2" type="ORF">E1269_30910</name>
</gene>
<dbReference type="RefSeq" id="WP_131901929.1">
    <property type="nucleotide sequence ID" value="NZ_SMKZ01000087.1"/>
</dbReference>
<feature type="transmembrane region" description="Helical" evidence="1">
    <location>
        <begin position="82"/>
        <end position="100"/>
    </location>
</feature>
<keyword evidence="3" id="KW-1185">Reference proteome</keyword>
<protein>
    <submittedName>
        <fullName evidence="2">Uncharacterized protein</fullName>
    </submittedName>
</protein>
<accession>A0A4R5CF92</accession>
<feature type="transmembrane region" description="Helical" evidence="1">
    <location>
        <begin position="120"/>
        <end position="142"/>
    </location>
</feature>
<keyword evidence="1" id="KW-1133">Transmembrane helix</keyword>